<feature type="transmembrane region" description="Helical" evidence="2">
    <location>
        <begin position="12"/>
        <end position="32"/>
    </location>
</feature>
<accession>A0A8X6Q147</accession>
<keyword evidence="4" id="KW-1185">Reference proteome</keyword>
<evidence type="ECO:0000256" key="1">
    <source>
        <dbReference type="SAM" id="MobiDB-lite"/>
    </source>
</evidence>
<keyword evidence="2" id="KW-0472">Membrane</keyword>
<protein>
    <submittedName>
        <fullName evidence="3">Uncharacterized protein</fullName>
    </submittedName>
</protein>
<sequence length="117" mass="13755">MPYKLTELFLSLLIIKIIPLPNIIKSVFYLWVKKSKNTSKNGFIQENVRLFCCSRPLPHGTWTLNDRGGSHAPWRRRRWRNERARIPPRCWTSCQNPSSTPPPRTSSPPRLKKRNSM</sequence>
<reference evidence="3" key="1">
    <citation type="submission" date="2020-08" db="EMBL/GenBank/DDBJ databases">
        <title>Multicomponent nature underlies the extraordinary mechanical properties of spider dragline silk.</title>
        <authorList>
            <person name="Kono N."/>
            <person name="Nakamura H."/>
            <person name="Mori M."/>
            <person name="Yoshida Y."/>
            <person name="Ohtoshi R."/>
            <person name="Malay A.D."/>
            <person name="Moran D.A.P."/>
            <person name="Tomita M."/>
            <person name="Numata K."/>
            <person name="Arakawa K."/>
        </authorList>
    </citation>
    <scope>NUCLEOTIDE SEQUENCE</scope>
</reference>
<keyword evidence="2" id="KW-0812">Transmembrane</keyword>
<comment type="caution">
    <text evidence="3">The sequence shown here is derived from an EMBL/GenBank/DDBJ whole genome shotgun (WGS) entry which is preliminary data.</text>
</comment>
<name>A0A8X6Q147_NEPPI</name>
<dbReference type="AlphaFoldDB" id="A0A8X6Q147"/>
<gene>
    <name evidence="3" type="ORF">NPIL_80191</name>
</gene>
<proteinExistence type="predicted"/>
<evidence type="ECO:0000256" key="2">
    <source>
        <dbReference type="SAM" id="Phobius"/>
    </source>
</evidence>
<dbReference type="EMBL" id="BMAW01027050">
    <property type="protein sequence ID" value="GFT99997.1"/>
    <property type="molecule type" value="Genomic_DNA"/>
</dbReference>
<evidence type="ECO:0000313" key="4">
    <source>
        <dbReference type="Proteomes" id="UP000887013"/>
    </source>
</evidence>
<organism evidence="3 4">
    <name type="scientific">Nephila pilipes</name>
    <name type="common">Giant wood spider</name>
    <name type="synonym">Nephila maculata</name>
    <dbReference type="NCBI Taxonomy" id="299642"/>
    <lineage>
        <taxon>Eukaryota</taxon>
        <taxon>Metazoa</taxon>
        <taxon>Ecdysozoa</taxon>
        <taxon>Arthropoda</taxon>
        <taxon>Chelicerata</taxon>
        <taxon>Arachnida</taxon>
        <taxon>Araneae</taxon>
        <taxon>Araneomorphae</taxon>
        <taxon>Entelegynae</taxon>
        <taxon>Araneoidea</taxon>
        <taxon>Nephilidae</taxon>
        <taxon>Nephila</taxon>
    </lineage>
</organism>
<feature type="region of interest" description="Disordered" evidence="1">
    <location>
        <begin position="89"/>
        <end position="117"/>
    </location>
</feature>
<evidence type="ECO:0000313" key="3">
    <source>
        <dbReference type="EMBL" id="GFT99997.1"/>
    </source>
</evidence>
<keyword evidence="2" id="KW-1133">Transmembrane helix</keyword>
<dbReference type="Proteomes" id="UP000887013">
    <property type="component" value="Unassembled WGS sequence"/>
</dbReference>